<proteinExistence type="predicted"/>
<dbReference type="CDD" id="cd06433">
    <property type="entry name" value="GT_2_WfgS_like"/>
    <property type="match status" value="1"/>
</dbReference>
<evidence type="ECO:0000313" key="3">
    <source>
        <dbReference type="Proteomes" id="UP000293073"/>
    </source>
</evidence>
<dbReference type="EMBL" id="CP034940">
    <property type="protein sequence ID" value="QAY18875.1"/>
    <property type="molecule type" value="Genomic_DNA"/>
</dbReference>
<keyword evidence="2" id="KW-0808">Transferase</keyword>
<dbReference type="AlphaFoldDB" id="A0A481RC89"/>
<dbReference type="Proteomes" id="UP000293073">
    <property type="component" value="Chromosome"/>
</dbReference>
<dbReference type="PANTHER" id="PTHR43685:SF2">
    <property type="entry name" value="GLYCOSYLTRANSFERASE 2-LIKE DOMAIN-CONTAINING PROTEIN"/>
    <property type="match status" value="1"/>
</dbReference>
<feature type="domain" description="Glycosyltransferase 2-like" evidence="1">
    <location>
        <begin position="10"/>
        <end position="169"/>
    </location>
</feature>
<sequence length="269" mass="31132">MSNMESKLLSIITPSYNQSGYISKNIESVLSQSNNDIEHIIIDGGSDDDTLDILREYEDSYNLRWVSEPDRGQTHAINKGFQMANGEWIGWQNSDDFYQANAFKIFRKELKKNPQADAIYGDLVIVDEKGEPMSKKFTTRPSKFVQRQWSLFASNQSLFIRRSVLEEIFPLDEELEYTMDAELTWKLLDGNYNLVHVAEALGAFRIQPEAKTFEGVQDLQDEELRQIYGHRLYQQIVPSYVLENMAKATKAVYLLLDRRFDAILHNVVN</sequence>
<organism evidence="2 3">
    <name type="scientific">Halorubrum ezzemoulense</name>
    <name type="common">Halorubrum chaoviator</name>
    <dbReference type="NCBI Taxonomy" id="337243"/>
    <lineage>
        <taxon>Archaea</taxon>
        <taxon>Methanobacteriati</taxon>
        <taxon>Methanobacteriota</taxon>
        <taxon>Stenosarchaea group</taxon>
        <taxon>Halobacteria</taxon>
        <taxon>Halobacteriales</taxon>
        <taxon>Haloferacaceae</taxon>
        <taxon>Halorubrum</taxon>
    </lineage>
</organism>
<accession>A0A481RC89</accession>
<dbReference type="InterPro" id="IPR050834">
    <property type="entry name" value="Glycosyltransf_2"/>
</dbReference>
<reference evidence="3" key="1">
    <citation type="submission" date="2019-01" db="EMBL/GenBank/DDBJ databases">
        <title>Complete genome of Halorubrum ezzemoulense strain FB21.</title>
        <authorList>
            <person name="Feng Y."/>
            <person name="Louyakis A.S."/>
            <person name="Papke R.T."/>
            <person name="Gogarten J.P."/>
        </authorList>
    </citation>
    <scope>NUCLEOTIDE SEQUENCE [LARGE SCALE GENOMIC DNA]</scope>
    <source>
        <strain evidence="3">Fb21</strain>
    </source>
</reference>
<name>A0A481RC89_HALEZ</name>
<evidence type="ECO:0000259" key="1">
    <source>
        <dbReference type="Pfam" id="PF00535"/>
    </source>
</evidence>
<dbReference type="KEGG" id="hezz:EO776_01960"/>
<dbReference type="PANTHER" id="PTHR43685">
    <property type="entry name" value="GLYCOSYLTRANSFERASE"/>
    <property type="match status" value="1"/>
</dbReference>
<dbReference type="InterPro" id="IPR001173">
    <property type="entry name" value="Glyco_trans_2-like"/>
</dbReference>
<dbReference type="SUPFAM" id="SSF53448">
    <property type="entry name" value="Nucleotide-diphospho-sugar transferases"/>
    <property type="match status" value="1"/>
</dbReference>
<dbReference type="InterPro" id="IPR029044">
    <property type="entry name" value="Nucleotide-diphossugar_trans"/>
</dbReference>
<dbReference type="Gene3D" id="3.90.550.10">
    <property type="entry name" value="Spore Coat Polysaccharide Biosynthesis Protein SpsA, Chain A"/>
    <property type="match status" value="1"/>
</dbReference>
<dbReference type="Pfam" id="PF00535">
    <property type="entry name" value="Glycos_transf_2"/>
    <property type="match status" value="1"/>
</dbReference>
<gene>
    <name evidence="2" type="ORF">EO776_01960</name>
</gene>
<protein>
    <submittedName>
        <fullName evidence="2">Glycosyltransferase</fullName>
    </submittedName>
</protein>
<evidence type="ECO:0000313" key="2">
    <source>
        <dbReference type="EMBL" id="QAY18875.1"/>
    </source>
</evidence>
<dbReference type="GO" id="GO:0016740">
    <property type="term" value="F:transferase activity"/>
    <property type="evidence" value="ECO:0007669"/>
    <property type="project" value="UniProtKB-KW"/>
</dbReference>